<evidence type="ECO:0000313" key="8">
    <source>
        <dbReference type="Proteomes" id="UP001259982"/>
    </source>
</evidence>
<name>A0ABU3B3B3_9GAMM</name>
<dbReference type="InterPro" id="IPR001406">
    <property type="entry name" value="PsdUridine_synth_TruA"/>
</dbReference>
<feature type="domain" description="Pseudouridine synthase I TruA alpha/beta" evidence="6">
    <location>
        <begin position="6"/>
        <end position="103"/>
    </location>
</feature>
<dbReference type="Pfam" id="PF01416">
    <property type="entry name" value="PseudoU_synth_1"/>
    <property type="match status" value="2"/>
</dbReference>
<organism evidence="7 8">
    <name type="scientific">Spectribacter acetivorans</name>
    <dbReference type="NCBI Taxonomy" id="3075603"/>
    <lineage>
        <taxon>Bacteria</taxon>
        <taxon>Pseudomonadati</taxon>
        <taxon>Pseudomonadota</taxon>
        <taxon>Gammaproteobacteria</taxon>
        <taxon>Salinisphaerales</taxon>
        <taxon>Salinisphaeraceae</taxon>
        <taxon>Spectribacter</taxon>
    </lineage>
</organism>
<dbReference type="GO" id="GO:0160147">
    <property type="term" value="F:tRNA pseudouridine(38-40) synthase activity"/>
    <property type="evidence" value="ECO:0007669"/>
    <property type="project" value="UniProtKB-EC"/>
</dbReference>
<comment type="function">
    <text evidence="4">Formation of pseudouridine at positions 38, 39 and 40 in the anticodon stem and loop of transfer RNAs.</text>
</comment>
<evidence type="ECO:0000259" key="6">
    <source>
        <dbReference type="Pfam" id="PF01416"/>
    </source>
</evidence>
<dbReference type="Gene3D" id="3.30.70.580">
    <property type="entry name" value="Pseudouridine synthase I, catalytic domain, N-terminal subdomain"/>
    <property type="match status" value="1"/>
</dbReference>
<dbReference type="PANTHER" id="PTHR11142">
    <property type="entry name" value="PSEUDOURIDYLATE SYNTHASE"/>
    <property type="match status" value="1"/>
</dbReference>
<evidence type="ECO:0000313" key="7">
    <source>
        <dbReference type="EMBL" id="MDT0616944.1"/>
    </source>
</evidence>
<feature type="binding site" evidence="4">
    <location>
        <position position="110"/>
    </location>
    <ligand>
        <name>substrate</name>
    </ligand>
</feature>
<dbReference type="HAMAP" id="MF_00171">
    <property type="entry name" value="TruA"/>
    <property type="match status" value="1"/>
</dbReference>
<keyword evidence="8" id="KW-1185">Reference proteome</keyword>
<gene>
    <name evidence="4 7" type="primary">truA</name>
    <name evidence="7" type="ORF">RM531_00510</name>
</gene>
<dbReference type="Proteomes" id="UP001259982">
    <property type="component" value="Unassembled WGS sequence"/>
</dbReference>
<comment type="similarity">
    <text evidence="1 4 5">Belongs to the tRNA pseudouridine synthase TruA family.</text>
</comment>
<keyword evidence="2 4" id="KW-0819">tRNA processing</keyword>
<dbReference type="RefSeq" id="WP_311656471.1">
    <property type="nucleotide sequence ID" value="NZ_JAVRHY010000001.1"/>
</dbReference>
<comment type="subunit">
    <text evidence="4">Homodimer.</text>
</comment>
<evidence type="ECO:0000256" key="2">
    <source>
        <dbReference type="ARBA" id="ARBA00022694"/>
    </source>
</evidence>
<evidence type="ECO:0000256" key="5">
    <source>
        <dbReference type="RuleBase" id="RU003792"/>
    </source>
</evidence>
<feature type="domain" description="Pseudouridine synthase I TruA alpha/beta" evidence="6">
    <location>
        <begin position="143"/>
        <end position="245"/>
    </location>
</feature>
<proteinExistence type="inferred from homology"/>
<dbReference type="InterPro" id="IPR020103">
    <property type="entry name" value="PsdUridine_synth_cat_dom_sf"/>
</dbReference>
<dbReference type="InterPro" id="IPR020097">
    <property type="entry name" value="PsdUridine_synth_TruA_a/b_dom"/>
</dbReference>
<dbReference type="InterPro" id="IPR020095">
    <property type="entry name" value="PsdUridine_synth_TruA_C"/>
</dbReference>
<dbReference type="Gene3D" id="3.30.70.660">
    <property type="entry name" value="Pseudouridine synthase I, catalytic domain, C-terminal subdomain"/>
    <property type="match status" value="1"/>
</dbReference>
<sequence>MPRYAACVQYLGSAYAGWQAQPHADSVQVRVESALSRVADAPVRVVCAGRTDTGVHAAGQVVHFDVPSPRPPRAWVFGGNTRLPADISLHWARLVPDDFHARYAAEWRAYRYLLFDHPARDALTAGRVTHSRYRLNADVMHAAAQPLLGEHDFSAFRAAGCQSRTPWRRLQQLRVERRQGLIVIEVRANAFLHHMVRNLVGTLIQVGRGQRDAGWPARLLAGGDRTVAGPTAPADGLYLRAVGYPKAYGLPDAPAESALIAGGGGW</sequence>
<comment type="caution">
    <text evidence="4">Lacks conserved residue(s) required for the propagation of feature annotation.</text>
</comment>
<keyword evidence="3 4" id="KW-0413">Isomerase</keyword>
<feature type="active site" description="Nucleophile" evidence="4">
    <location>
        <position position="52"/>
    </location>
</feature>
<evidence type="ECO:0000256" key="4">
    <source>
        <dbReference type="HAMAP-Rule" id="MF_00171"/>
    </source>
</evidence>
<dbReference type="EC" id="5.4.99.12" evidence="4"/>
<evidence type="ECO:0000256" key="3">
    <source>
        <dbReference type="ARBA" id="ARBA00023235"/>
    </source>
</evidence>
<dbReference type="CDD" id="cd02570">
    <property type="entry name" value="PseudoU_synth_EcTruA"/>
    <property type="match status" value="1"/>
</dbReference>
<dbReference type="EMBL" id="JAVRHY010000001">
    <property type="protein sequence ID" value="MDT0616944.1"/>
    <property type="molecule type" value="Genomic_DNA"/>
</dbReference>
<accession>A0ABU3B3B3</accession>
<dbReference type="PANTHER" id="PTHR11142:SF0">
    <property type="entry name" value="TRNA PSEUDOURIDINE SYNTHASE-LIKE 1"/>
    <property type="match status" value="1"/>
</dbReference>
<comment type="caution">
    <text evidence="7">The sequence shown here is derived from an EMBL/GenBank/DDBJ whole genome shotgun (WGS) entry which is preliminary data.</text>
</comment>
<dbReference type="InterPro" id="IPR020094">
    <property type="entry name" value="TruA/RsuA/RluB/E/F_N"/>
</dbReference>
<evidence type="ECO:0000256" key="1">
    <source>
        <dbReference type="ARBA" id="ARBA00009375"/>
    </source>
</evidence>
<comment type="catalytic activity">
    <reaction evidence="4 5">
        <text>uridine(38/39/40) in tRNA = pseudouridine(38/39/40) in tRNA</text>
        <dbReference type="Rhea" id="RHEA:22376"/>
        <dbReference type="Rhea" id="RHEA-COMP:10085"/>
        <dbReference type="Rhea" id="RHEA-COMP:10087"/>
        <dbReference type="ChEBI" id="CHEBI:65314"/>
        <dbReference type="ChEBI" id="CHEBI:65315"/>
        <dbReference type="EC" id="5.4.99.12"/>
    </reaction>
</comment>
<protein>
    <recommendedName>
        <fullName evidence="4">tRNA pseudouridine synthase A</fullName>
        <ecNumber evidence="4">5.4.99.12</ecNumber>
    </recommendedName>
    <alternativeName>
        <fullName evidence="4">tRNA pseudouridine(38-40) synthase</fullName>
    </alternativeName>
    <alternativeName>
        <fullName evidence="4">tRNA pseudouridylate synthase I</fullName>
    </alternativeName>
    <alternativeName>
        <fullName evidence="4">tRNA-uridine isomerase I</fullName>
    </alternativeName>
</protein>
<reference evidence="7 8" key="1">
    <citation type="submission" date="2023-09" db="EMBL/GenBank/DDBJ databases">
        <authorList>
            <person name="Rey-Velasco X."/>
        </authorList>
    </citation>
    <scope>NUCLEOTIDE SEQUENCE [LARGE SCALE GENOMIC DNA]</scope>
    <source>
        <strain evidence="7 8">P385</strain>
    </source>
</reference>
<dbReference type="PIRSF" id="PIRSF001430">
    <property type="entry name" value="tRNA_psdUrid_synth"/>
    <property type="match status" value="1"/>
</dbReference>
<dbReference type="NCBIfam" id="TIGR00071">
    <property type="entry name" value="hisT_truA"/>
    <property type="match status" value="1"/>
</dbReference>
<dbReference type="SUPFAM" id="SSF55120">
    <property type="entry name" value="Pseudouridine synthase"/>
    <property type="match status" value="1"/>
</dbReference>